<dbReference type="Proteomes" id="UP000198802">
    <property type="component" value="Unassembled WGS sequence"/>
</dbReference>
<keyword evidence="6" id="KW-1185">Reference proteome</keyword>
<dbReference type="PRINTS" id="PR00035">
    <property type="entry name" value="HTHGNTR"/>
</dbReference>
<keyword evidence="2 5" id="KW-0238">DNA-binding</keyword>
<feature type="domain" description="HTH gntR-type" evidence="4">
    <location>
        <begin position="20"/>
        <end position="90"/>
    </location>
</feature>
<evidence type="ECO:0000313" key="6">
    <source>
        <dbReference type="Proteomes" id="UP000198802"/>
    </source>
</evidence>
<dbReference type="CDD" id="cd07377">
    <property type="entry name" value="WHTH_GntR"/>
    <property type="match status" value="1"/>
</dbReference>
<dbReference type="PANTHER" id="PTHR43537:SF49">
    <property type="entry name" value="TRANSCRIPTIONAL REGULATORY PROTEIN"/>
    <property type="match status" value="1"/>
</dbReference>
<dbReference type="InterPro" id="IPR011711">
    <property type="entry name" value="GntR_C"/>
</dbReference>
<dbReference type="Pfam" id="PF07729">
    <property type="entry name" value="FCD"/>
    <property type="match status" value="1"/>
</dbReference>
<dbReference type="Gene3D" id="1.20.120.530">
    <property type="entry name" value="GntR ligand-binding domain-like"/>
    <property type="match status" value="1"/>
</dbReference>
<evidence type="ECO:0000256" key="3">
    <source>
        <dbReference type="ARBA" id="ARBA00023163"/>
    </source>
</evidence>
<dbReference type="EMBL" id="FAOZ01000026">
    <property type="protein sequence ID" value="CUU59269.1"/>
    <property type="molecule type" value="Genomic_DNA"/>
</dbReference>
<dbReference type="SMART" id="SM00895">
    <property type="entry name" value="FCD"/>
    <property type="match status" value="1"/>
</dbReference>
<dbReference type="PROSITE" id="PS50949">
    <property type="entry name" value="HTH_GNTR"/>
    <property type="match status" value="1"/>
</dbReference>
<dbReference type="InterPro" id="IPR000524">
    <property type="entry name" value="Tscrpt_reg_HTH_GntR"/>
</dbReference>
<reference evidence="6" key="1">
    <citation type="submission" date="2015-11" db="EMBL/GenBank/DDBJ databases">
        <authorList>
            <person name="Varghese N."/>
        </authorList>
    </citation>
    <scope>NUCLEOTIDE SEQUENCE [LARGE SCALE GENOMIC DNA]</scope>
    <source>
        <strain evidence="6">DSM 45899</strain>
    </source>
</reference>
<dbReference type="SUPFAM" id="SSF46785">
    <property type="entry name" value="Winged helix' DNA-binding domain"/>
    <property type="match status" value="1"/>
</dbReference>
<organism evidence="5 6">
    <name type="scientific">Parafrankia irregularis</name>
    <dbReference type="NCBI Taxonomy" id="795642"/>
    <lineage>
        <taxon>Bacteria</taxon>
        <taxon>Bacillati</taxon>
        <taxon>Actinomycetota</taxon>
        <taxon>Actinomycetes</taxon>
        <taxon>Frankiales</taxon>
        <taxon>Frankiaceae</taxon>
        <taxon>Parafrankia</taxon>
    </lineage>
</organism>
<protein>
    <submittedName>
        <fullName evidence="5">DNA-binding transcriptional regulator, FadR family</fullName>
    </submittedName>
</protein>
<keyword evidence="1" id="KW-0805">Transcription regulation</keyword>
<evidence type="ECO:0000256" key="1">
    <source>
        <dbReference type="ARBA" id="ARBA00023015"/>
    </source>
</evidence>
<dbReference type="PANTHER" id="PTHR43537">
    <property type="entry name" value="TRANSCRIPTIONAL REGULATOR, GNTR FAMILY"/>
    <property type="match status" value="1"/>
</dbReference>
<dbReference type="GO" id="GO:0003677">
    <property type="term" value="F:DNA binding"/>
    <property type="evidence" value="ECO:0007669"/>
    <property type="project" value="UniProtKB-KW"/>
</dbReference>
<dbReference type="SMART" id="SM00345">
    <property type="entry name" value="HTH_GNTR"/>
    <property type="match status" value="1"/>
</dbReference>
<dbReference type="AlphaFoldDB" id="A0A0S4QUH7"/>
<dbReference type="SUPFAM" id="SSF48008">
    <property type="entry name" value="GntR ligand-binding domain-like"/>
    <property type="match status" value="1"/>
</dbReference>
<accession>A0A0S4QUH7</accession>
<evidence type="ECO:0000313" key="5">
    <source>
        <dbReference type="EMBL" id="CUU59269.1"/>
    </source>
</evidence>
<name>A0A0S4QUH7_9ACTN</name>
<sequence length="259" mass="27797">MAQDGGGSPAVVRTGVSPAREKPQLIADELRLLIVGGQVADGDLLGRERDLVERFGVSRPSLREALRILEAQGLVSVRRGVLGGIFAQKPDERVTARTAALLLLARNVLLADVYTARSHLEPIAARQVAESPRRDAAADELGALIADQEEVIASPKTFFRANSEFHQRLMALAGNQTMAVVAETLREVMANAVAVGGEAGGSTPAIRRQALRSQRRLVELVRAGDGAGAEDFWRSRMLAASKLMLGDQADRVVDVINCY</sequence>
<dbReference type="InterPro" id="IPR008920">
    <property type="entry name" value="TF_FadR/GntR_C"/>
</dbReference>
<evidence type="ECO:0000256" key="2">
    <source>
        <dbReference type="ARBA" id="ARBA00023125"/>
    </source>
</evidence>
<keyword evidence="3" id="KW-0804">Transcription</keyword>
<dbReference type="RefSeq" id="WP_091283224.1">
    <property type="nucleotide sequence ID" value="NZ_FAOZ01000026.1"/>
</dbReference>
<gene>
    <name evidence="5" type="ORF">Ga0074812_12646</name>
</gene>
<dbReference type="InterPro" id="IPR036388">
    <property type="entry name" value="WH-like_DNA-bd_sf"/>
</dbReference>
<dbReference type="GO" id="GO:0003700">
    <property type="term" value="F:DNA-binding transcription factor activity"/>
    <property type="evidence" value="ECO:0007669"/>
    <property type="project" value="InterPro"/>
</dbReference>
<dbReference type="InterPro" id="IPR036390">
    <property type="entry name" value="WH_DNA-bd_sf"/>
</dbReference>
<dbReference type="Gene3D" id="1.10.10.10">
    <property type="entry name" value="Winged helix-like DNA-binding domain superfamily/Winged helix DNA-binding domain"/>
    <property type="match status" value="1"/>
</dbReference>
<dbReference type="Pfam" id="PF00392">
    <property type="entry name" value="GntR"/>
    <property type="match status" value="1"/>
</dbReference>
<evidence type="ECO:0000259" key="4">
    <source>
        <dbReference type="PROSITE" id="PS50949"/>
    </source>
</evidence>
<proteinExistence type="predicted"/>